<dbReference type="Proteomes" id="UP000543836">
    <property type="component" value="Unassembled WGS sequence"/>
</dbReference>
<keyword evidence="2" id="KW-1185">Reference proteome</keyword>
<organism evidence="1 2">
    <name type="scientific">Rhizobium leucaenae</name>
    <dbReference type="NCBI Taxonomy" id="29450"/>
    <lineage>
        <taxon>Bacteria</taxon>
        <taxon>Pseudomonadati</taxon>
        <taxon>Pseudomonadota</taxon>
        <taxon>Alphaproteobacteria</taxon>
        <taxon>Hyphomicrobiales</taxon>
        <taxon>Rhizobiaceae</taxon>
        <taxon>Rhizobium/Agrobacterium group</taxon>
        <taxon>Rhizobium</taxon>
    </lineage>
</organism>
<protein>
    <recommendedName>
        <fullName evidence="3">MarR family transcriptional regulator</fullName>
    </recommendedName>
</protein>
<proteinExistence type="predicted"/>
<dbReference type="EMBL" id="JACIIG010000011">
    <property type="protein sequence ID" value="MBB4569955.1"/>
    <property type="molecule type" value="Genomic_DNA"/>
</dbReference>
<sequence length="34" mass="3783">MVITLEKAGLIQRQPGEARSIQLLVQPEALPILR</sequence>
<comment type="caution">
    <text evidence="1">The sequence shown here is derived from an EMBL/GenBank/DDBJ whole genome shotgun (WGS) entry which is preliminary data.</text>
</comment>
<evidence type="ECO:0008006" key="3">
    <source>
        <dbReference type="Google" id="ProtNLM"/>
    </source>
</evidence>
<accession>A0A7W7ELH3</accession>
<reference evidence="1 2" key="1">
    <citation type="submission" date="2020-08" db="EMBL/GenBank/DDBJ databases">
        <title>Genomic Encyclopedia of Type Strains, Phase IV (KMG-V): Genome sequencing to study the core and pangenomes of soil and plant-associated prokaryotes.</title>
        <authorList>
            <person name="Whitman W."/>
        </authorList>
    </citation>
    <scope>NUCLEOTIDE SEQUENCE [LARGE SCALE GENOMIC DNA]</scope>
    <source>
        <strain evidence="1 2">SEMIA 492</strain>
    </source>
</reference>
<dbReference type="AlphaFoldDB" id="A0A7W7ELH3"/>
<gene>
    <name evidence="1" type="ORF">GGE60_004084</name>
</gene>
<evidence type="ECO:0000313" key="1">
    <source>
        <dbReference type="EMBL" id="MBB4569955.1"/>
    </source>
</evidence>
<name>A0A7W7ELH3_9HYPH</name>
<evidence type="ECO:0000313" key="2">
    <source>
        <dbReference type="Proteomes" id="UP000543836"/>
    </source>
</evidence>